<dbReference type="EMBL" id="JYIZ01000041">
    <property type="protein sequence ID" value="KJL42672.1"/>
    <property type="molecule type" value="Genomic_DNA"/>
</dbReference>
<dbReference type="PANTHER" id="PTHR10996">
    <property type="entry name" value="2-HYDROXYACID DEHYDROGENASE-RELATED"/>
    <property type="match status" value="1"/>
</dbReference>
<dbReference type="GO" id="GO:0016052">
    <property type="term" value="P:carbohydrate catabolic process"/>
    <property type="evidence" value="ECO:0007669"/>
    <property type="project" value="InterPro"/>
</dbReference>
<dbReference type="AlphaFoldDB" id="A0A0M2HEM4"/>
<dbReference type="Gene3D" id="3.40.50.720">
    <property type="entry name" value="NAD(P)-binding Rossmann-like Domain"/>
    <property type="match status" value="2"/>
</dbReference>
<accession>A0A0M2HEM4</accession>
<dbReference type="GO" id="GO:0051287">
    <property type="term" value="F:NAD binding"/>
    <property type="evidence" value="ECO:0007669"/>
    <property type="project" value="InterPro"/>
</dbReference>
<evidence type="ECO:0000256" key="1">
    <source>
        <dbReference type="ARBA" id="ARBA00023002"/>
    </source>
</evidence>
<name>A0A0M2HEM4_9MICO</name>
<reference evidence="4 5" key="1">
    <citation type="submission" date="2015-02" db="EMBL/GenBank/DDBJ databases">
        <title>Draft genome sequences of ten Microbacterium spp. with emphasis on heavy metal contaminated environments.</title>
        <authorList>
            <person name="Corretto E."/>
        </authorList>
    </citation>
    <scope>NUCLEOTIDE SEQUENCE [LARGE SCALE GENOMIC DNA]</scope>
    <source>
        <strain evidence="4 5">DSM 12510</strain>
    </source>
</reference>
<gene>
    <name evidence="4" type="primary">serA_2</name>
    <name evidence="4" type="ORF">RS81_01175</name>
</gene>
<evidence type="ECO:0000313" key="5">
    <source>
        <dbReference type="Proteomes" id="UP000033956"/>
    </source>
</evidence>
<dbReference type="Pfam" id="PF02065">
    <property type="entry name" value="Melibiase"/>
    <property type="match status" value="1"/>
</dbReference>
<dbReference type="RefSeq" id="WP_245617954.1">
    <property type="nucleotide sequence ID" value="NZ_BAAAUP010000003.1"/>
</dbReference>
<evidence type="ECO:0000256" key="2">
    <source>
        <dbReference type="ARBA" id="ARBA00023027"/>
    </source>
</evidence>
<dbReference type="Gene3D" id="3.20.20.70">
    <property type="entry name" value="Aldolase class I"/>
    <property type="match status" value="1"/>
</dbReference>
<keyword evidence="1 4" id="KW-0560">Oxidoreductase</keyword>
<dbReference type="GO" id="GO:0004557">
    <property type="term" value="F:alpha-galactosidase activity"/>
    <property type="evidence" value="ECO:0007669"/>
    <property type="project" value="InterPro"/>
</dbReference>
<dbReference type="InterPro" id="IPR013785">
    <property type="entry name" value="Aldolase_TIM"/>
</dbReference>
<dbReference type="InterPro" id="IPR050223">
    <property type="entry name" value="D-isomer_2-hydroxyacid_DH"/>
</dbReference>
<sequence>MTLQDIATGTLTERAQRIGAFAVHWSPDRPASLSVPGSDIVGRPEVALVEVFTSAEQRARTSQAYIRSGVGSRMRVQSVDGDHSQIVVTQTDPVTGLEASTLLTAATADTLRVETRITNGSDSTIVLTAVGSVTIGIGRTEADLDTLTVSTARSEWLAENRWSEVSLRESVPDLSLPIHGQDGRGHASWTSHGAWSTGELLPVGVLTDTATGHALAWQIESSAGWHVDISQGAAGAALTLLGPTDLENHFAQTLPPGAGFDAVPVALTVSATGRDAALAALTPYRRTLRPDAAGEGLPVVYNDFMNTLMGQPSTDKLIPLIRAASEAGAEVFCIDAGWFADPAIGDWWSTVGEWREACSRFDEAGLRGVIDEIHRLGMRSGLWLEPEVVGVRSPAASTLPDEAFFHRFGARVQEHERYHLDFRHPAARAHVDATVDHLVAEYGVTYLKLDYNINPGAGTEQDATAPGAGLLGHVRAYRDWLVDVQQRHPGLLLENCSSGAMRADYGLLAVTHLQSTTDQQDFLRYPPVAASAPASILPEQCGNWAYPAADMTDAETAFTLVTGLSGRLYLSGFLGQLRPSQRALVSEATVLHKVLRTELSSSTPFWPLGLPGWDDEVICLGLHTPESDLLFVWDRGLDSREVLIPGVIGETSVLFPAGADEWTAMNTRYGLLLGTSAGADARVFRVDTNPDGRRRDYRDEKGDLMKAMMVMAPDARDLVFTEDDLAKLRGMLDVDTDRMITSLDALSDAERARTEVLVTGWGTPDIGPAELDALPSLRAVVHWGGGVGFLDASVADRGIAVSSARAANAIPVAQFTVAMIVLAAKEAFWASRTYGAEQRFIDREAELAHTGLYRSTIGVVGASSIGSMTMEILKDYDVDVLVYDPHLTQERAALLGAEIVDDLVELARRTSILSIHTPDIPELRGMISRDVLAALPDGATVINTARGRLVDQVALVEELQSGRLRAILDVTHPEVLPAGHPLYTLPNVFLTPHLAGSVGSELRRLGATATDEIERLVTGQAFQHPITP</sequence>
<dbReference type="SUPFAM" id="SSF51735">
    <property type="entry name" value="NAD(P)-binding Rossmann-fold domains"/>
    <property type="match status" value="1"/>
</dbReference>
<proteinExistence type="predicted"/>
<dbReference type="GO" id="GO:0005829">
    <property type="term" value="C:cytosol"/>
    <property type="evidence" value="ECO:0007669"/>
    <property type="project" value="TreeGrafter"/>
</dbReference>
<evidence type="ECO:0000259" key="3">
    <source>
        <dbReference type="Pfam" id="PF02826"/>
    </source>
</evidence>
<protein>
    <submittedName>
        <fullName evidence="4">D-3-phosphoglycerate dehydrogenase</fullName>
        <ecNumber evidence="4">1.1.1.95</ecNumber>
    </submittedName>
</protein>
<feature type="domain" description="D-isomer specific 2-hydroxyacid dehydrogenase NAD-binding" evidence="3">
    <location>
        <begin position="818"/>
        <end position="995"/>
    </location>
</feature>
<dbReference type="GO" id="GO:0030267">
    <property type="term" value="F:glyoxylate reductase (NADPH) activity"/>
    <property type="evidence" value="ECO:0007669"/>
    <property type="project" value="TreeGrafter"/>
</dbReference>
<dbReference type="PRINTS" id="PR00743">
    <property type="entry name" value="GLHYDRLASE36"/>
</dbReference>
<dbReference type="PATRIC" id="fig|92835.4.peg.1194"/>
<keyword evidence="2" id="KW-0520">NAD</keyword>
<dbReference type="SUPFAM" id="SSF52283">
    <property type="entry name" value="Formate/glycerate dehydrogenase catalytic domain-like"/>
    <property type="match status" value="1"/>
</dbReference>
<dbReference type="InterPro" id="IPR036291">
    <property type="entry name" value="NAD(P)-bd_dom_sf"/>
</dbReference>
<dbReference type="InterPro" id="IPR006140">
    <property type="entry name" value="D-isomer_DH_NAD-bd"/>
</dbReference>
<dbReference type="CDD" id="cd14791">
    <property type="entry name" value="GH36"/>
    <property type="match status" value="1"/>
</dbReference>
<comment type="caution">
    <text evidence="4">The sequence shown here is derived from an EMBL/GenBank/DDBJ whole genome shotgun (WGS) entry which is preliminary data.</text>
</comment>
<organism evidence="4 5">
    <name type="scientific">Microbacterium terrae</name>
    <dbReference type="NCBI Taxonomy" id="69369"/>
    <lineage>
        <taxon>Bacteria</taxon>
        <taxon>Bacillati</taxon>
        <taxon>Actinomycetota</taxon>
        <taxon>Actinomycetes</taxon>
        <taxon>Micrococcales</taxon>
        <taxon>Microbacteriaceae</taxon>
        <taxon>Microbacterium</taxon>
    </lineage>
</organism>
<dbReference type="InterPro" id="IPR038417">
    <property type="entry name" value="Alpga-gal_N_sf"/>
</dbReference>
<dbReference type="GO" id="GO:0016618">
    <property type="term" value="F:hydroxypyruvate reductase [NAD(P)H] activity"/>
    <property type="evidence" value="ECO:0007669"/>
    <property type="project" value="TreeGrafter"/>
</dbReference>
<dbReference type="Proteomes" id="UP000033956">
    <property type="component" value="Unassembled WGS sequence"/>
</dbReference>
<dbReference type="InterPro" id="IPR002252">
    <property type="entry name" value="Glyco_hydro_36"/>
</dbReference>
<dbReference type="EC" id="1.1.1.95" evidence="4"/>
<dbReference type="Pfam" id="PF02826">
    <property type="entry name" value="2-Hacid_dh_C"/>
    <property type="match status" value="1"/>
</dbReference>
<keyword evidence="5" id="KW-1185">Reference proteome</keyword>
<dbReference type="CDD" id="cd12167">
    <property type="entry name" value="2-Hacid_dh_8"/>
    <property type="match status" value="1"/>
</dbReference>
<dbReference type="Gene3D" id="2.70.98.60">
    <property type="entry name" value="alpha-galactosidase from lactobacil brevis"/>
    <property type="match status" value="1"/>
</dbReference>
<evidence type="ECO:0000313" key="4">
    <source>
        <dbReference type="EMBL" id="KJL42672.1"/>
    </source>
</evidence>
<dbReference type="InterPro" id="IPR017853">
    <property type="entry name" value="GH"/>
</dbReference>
<dbReference type="PANTHER" id="PTHR10996:SF178">
    <property type="entry name" value="2-HYDROXYACID DEHYDROGENASE YGL185C-RELATED"/>
    <property type="match status" value="1"/>
</dbReference>
<dbReference type="GO" id="GO:0004617">
    <property type="term" value="F:phosphoglycerate dehydrogenase activity"/>
    <property type="evidence" value="ECO:0007669"/>
    <property type="project" value="UniProtKB-EC"/>
</dbReference>
<dbReference type="SUPFAM" id="SSF51445">
    <property type="entry name" value="(Trans)glycosidases"/>
    <property type="match status" value="1"/>
</dbReference>
<dbReference type="STRING" id="92835.RS81_01175"/>